<proteinExistence type="predicted"/>
<dbReference type="Proteomes" id="UP000824469">
    <property type="component" value="Unassembled WGS sequence"/>
</dbReference>
<comment type="caution">
    <text evidence="1">The sequence shown here is derived from an EMBL/GenBank/DDBJ whole genome shotgun (WGS) entry which is preliminary data.</text>
</comment>
<evidence type="ECO:0000313" key="2">
    <source>
        <dbReference type="Proteomes" id="UP000824469"/>
    </source>
</evidence>
<accession>A0AA38G5R9</accession>
<sequence>RRGGGWQTRAVRAARWIRYGQCSEPSQASSHPYHEDMEATPYQLMAGIWGEEHGHWFVAHHRERLSIGGT</sequence>
<reference evidence="1 2" key="1">
    <citation type="journal article" date="2021" name="Nat. Plants">
        <title>The Taxus genome provides insights into paclitaxel biosynthesis.</title>
        <authorList>
            <person name="Xiong X."/>
            <person name="Gou J."/>
            <person name="Liao Q."/>
            <person name="Li Y."/>
            <person name="Zhou Q."/>
            <person name="Bi G."/>
            <person name="Li C."/>
            <person name="Du R."/>
            <person name="Wang X."/>
            <person name="Sun T."/>
            <person name="Guo L."/>
            <person name="Liang H."/>
            <person name="Lu P."/>
            <person name="Wu Y."/>
            <person name="Zhang Z."/>
            <person name="Ro D.K."/>
            <person name="Shang Y."/>
            <person name="Huang S."/>
            <person name="Yan J."/>
        </authorList>
    </citation>
    <scope>NUCLEOTIDE SEQUENCE [LARGE SCALE GENOMIC DNA]</scope>
    <source>
        <strain evidence="1">Ta-2019</strain>
    </source>
</reference>
<feature type="non-terminal residue" evidence="1">
    <location>
        <position position="1"/>
    </location>
</feature>
<keyword evidence="2" id="KW-1185">Reference proteome</keyword>
<evidence type="ECO:0000313" key="1">
    <source>
        <dbReference type="EMBL" id="KAH9316647.1"/>
    </source>
</evidence>
<gene>
    <name evidence="1" type="ORF">KI387_025274</name>
</gene>
<protein>
    <submittedName>
        <fullName evidence="1">Uncharacterized protein</fullName>
    </submittedName>
</protein>
<organism evidence="1 2">
    <name type="scientific">Taxus chinensis</name>
    <name type="common">Chinese yew</name>
    <name type="synonym">Taxus wallichiana var. chinensis</name>
    <dbReference type="NCBI Taxonomy" id="29808"/>
    <lineage>
        <taxon>Eukaryota</taxon>
        <taxon>Viridiplantae</taxon>
        <taxon>Streptophyta</taxon>
        <taxon>Embryophyta</taxon>
        <taxon>Tracheophyta</taxon>
        <taxon>Spermatophyta</taxon>
        <taxon>Pinopsida</taxon>
        <taxon>Pinidae</taxon>
        <taxon>Conifers II</taxon>
        <taxon>Cupressales</taxon>
        <taxon>Taxaceae</taxon>
        <taxon>Taxus</taxon>
    </lineage>
</organism>
<feature type="non-terminal residue" evidence="1">
    <location>
        <position position="70"/>
    </location>
</feature>
<dbReference type="AlphaFoldDB" id="A0AA38G5R9"/>
<dbReference type="EMBL" id="JAHRHJ020000005">
    <property type="protein sequence ID" value="KAH9316647.1"/>
    <property type="molecule type" value="Genomic_DNA"/>
</dbReference>
<name>A0AA38G5R9_TAXCH</name>